<dbReference type="Gene3D" id="3.40.710.10">
    <property type="entry name" value="DD-peptidase/beta-lactamase superfamily"/>
    <property type="match status" value="1"/>
</dbReference>
<dbReference type="InterPro" id="IPR050789">
    <property type="entry name" value="Diverse_Enzym_Activities"/>
</dbReference>
<name>S3DSB1_GLAL2</name>
<evidence type="ECO:0000259" key="3">
    <source>
        <dbReference type="Pfam" id="PF00144"/>
    </source>
</evidence>
<proteinExistence type="inferred from homology"/>
<feature type="domain" description="Beta-lactamase-related" evidence="3">
    <location>
        <begin position="4"/>
        <end position="296"/>
    </location>
</feature>
<dbReference type="KEGG" id="glz:GLAREA_00458"/>
<dbReference type="InterPro" id="IPR012338">
    <property type="entry name" value="Beta-lactam/transpept-like"/>
</dbReference>
<dbReference type="InterPro" id="IPR001466">
    <property type="entry name" value="Beta-lactam-related"/>
</dbReference>
<evidence type="ECO:0000313" key="5">
    <source>
        <dbReference type="Proteomes" id="UP000016922"/>
    </source>
</evidence>
<keyword evidence="2" id="KW-0378">Hydrolase</keyword>
<dbReference type="Pfam" id="PF00144">
    <property type="entry name" value="Beta-lactamase"/>
    <property type="match status" value="1"/>
</dbReference>
<dbReference type="RefSeq" id="XP_008083407.1">
    <property type="nucleotide sequence ID" value="XM_008085216.1"/>
</dbReference>
<dbReference type="GO" id="GO:0016787">
    <property type="term" value="F:hydrolase activity"/>
    <property type="evidence" value="ECO:0007669"/>
    <property type="project" value="UniProtKB-KW"/>
</dbReference>
<evidence type="ECO:0000256" key="2">
    <source>
        <dbReference type="ARBA" id="ARBA00022801"/>
    </source>
</evidence>
<dbReference type="PANTHER" id="PTHR43283:SF17">
    <property type="entry name" value="(LOVD), PUTATIVE (AFU_ORTHOLOGUE AFUA_5G00920)-RELATED"/>
    <property type="match status" value="1"/>
</dbReference>
<dbReference type="Proteomes" id="UP000016922">
    <property type="component" value="Unassembled WGS sequence"/>
</dbReference>
<keyword evidence="5" id="KW-1185">Reference proteome</keyword>
<dbReference type="AlphaFoldDB" id="S3DSB1"/>
<dbReference type="EMBL" id="KE145367">
    <property type="protein sequence ID" value="EPE29298.1"/>
    <property type="molecule type" value="Genomic_DNA"/>
</dbReference>
<gene>
    <name evidence="4" type="ORF">GLAREA_00458</name>
</gene>
<reference evidence="4 5" key="1">
    <citation type="journal article" date="2013" name="BMC Genomics">
        <title>Genomics-driven discovery of the pneumocandin biosynthetic gene cluster in the fungus Glarea lozoyensis.</title>
        <authorList>
            <person name="Chen L."/>
            <person name="Yue Q."/>
            <person name="Zhang X."/>
            <person name="Xiang M."/>
            <person name="Wang C."/>
            <person name="Li S."/>
            <person name="Che Y."/>
            <person name="Ortiz-Lopez F.J."/>
            <person name="Bills G.F."/>
            <person name="Liu X."/>
            <person name="An Z."/>
        </authorList>
    </citation>
    <scope>NUCLEOTIDE SEQUENCE [LARGE SCALE GENOMIC DNA]</scope>
    <source>
        <strain evidence="5">ATCC 20868 / MF5171</strain>
    </source>
</reference>
<protein>
    <submittedName>
        <fullName evidence="4">Beta-lactamase/transpeptidase-like protein</fullName>
    </submittedName>
</protein>
<dbReference type="GeneID" id="19459516"/>
<dbReference type="SUPFAM" id="SSF56601">
    <property type="entry name" value="beta-lactamase/transpeptidase-like"/>
    <property type="match status" value="1"/>
</dbReference>
<evidence type="ECO:0000313" key="4">
    <source>
        <dbReference type="EMBL" id="EPE29298.1"/>
    </source>
</evidence>
<sequence>MSLEDIFKSAVRDRDIPGAVLVASNARGDFYYENAFGLRSLKDGRSDPLTVNDVFFMASCTKLMTAIAVLQCVERGQFTLDEDVTRLLPELKGIEILKGFEKSTGKPIMVKPKKALTLRLMLSHSSGLAYDVFNPSLQKWRRSRGEKAQFTAGSLIYRCTTPLVFEPGEEFAYGTGYDANELTLGEYMKQKIWIPLGIKGMTFHLGEEQALLNSMVDMSMRLGGENTFGTPKHPHAKVAWSKDKVWANNMKDDSGGAGVSGRTTDYIKILHSITVGDGKLLKGVSLDEMFKPQLSSSSQAYLMKLLRVPELNDSMGLSMPMGTRLDHGLAGMLCLEDIEGRRRSGTMFWSGLPNLFWFSDRKGGMCGMYASQVIPAGDPKSTLLFAQFETAMYDRAKASERSKKERL</sequence>
<dbReference type="OrthoDB" id="428260at2759"/>
<organism evidence="4 5">
    <name type="scientific">Glarea lozoyensis (strain ATCC 20868 / MF5171)</name>
    <dbReference type="NCBI Taxonomy" id="1116229"/>
    <lineage>
        <taxon>Eukaryota</taxon>
        <taxon>Fungi</taxon>
        <taxon>Dikarya</taxon>
        <taxon>Ascomycota</taxon>
        <taxon>Pezizomycotina</taxon>
        <taxon>Leotiomycetes</taxon>
        <taxon>Helotiales</taxon>
        <taxon>Helotiaceae</taxon>
        <taxon>Glarea</taxon>
    </lineage>
</organism>
<dbReference type="STRING" id="1116229.S3DSB1"/>
<dbReference type="PANTHER" id="PTHR43283">
    <property type="entry name" value="BETA-LACTAMASE-RELATED"/>
    <property type="match status" value="1"/>
</dbReference>
<accession>S3DSB1</accession>
<comment type="similarity">
    <text evidence="1">Belongs to the class-A beta-lactamase family.</text>
</comment>
<dbReference type="OMA" id="GYPNLIW"/>
<dbReference type="HOGENOM" id="CLU_020027_11_1_1"/>
<evidence type="ECO:0000256" key="1">
    <source>
        <dbReference type="ARBA" id="ARBA00009009"/>
    </source>
</evidence>
<dbReference type="eggNOG" id="ENOG502S4UR">
    <property type="taxonomic scope" value="Eukaryota"/>
</dbReference>